<comment type="caution">
    <text evidence="11">The sequence shown here is derived from an EMBL/GenBank/DDBJ whole genome shotgun (WGS) entry which is preliminary data.</text>
</comment>
<dbReference type="Pfam" id="PF02602">
    <property type="entry name" value="HEM4"/>
    <property type="match status" value="1"/>
</dbReference>
<evidence type="ECO:0000256" key="1">
    <source>
        <dbReference type="ARBA" id="ARBA00004772"/>
    </source>
</evidence>
<reference evidence="11" key="2">
    <citation type="submission" date="2020-09" db="EMBL/GenBank/DDBJ databases">
        <authorList>
            <person name="Sun Q."/>
            <person name="Zhou Y."/>
        </authorList>
    </citation>
    <scope>NUCLEOTIDE SEQUENCE</scope>
    <source>
        <strain evidence="11">CGMCC 1.12726</strain>
    </source>
</reference>
<dbReference type="InterPro" id="IPR036108">
    <property type="entry name" value="4pyrrol_syn_uPrphyn_synt_sf"/>
</dbReference>
<dbReference type="PANTHER" id="PTHR38042">
    <property type="entry name" value="UROPORPHYRINOGEN-III SYNTHASE, CHLOROPLASTIC"/>
    <property type="match status" value="1"/>
</dbReference>
<dbReference type="GO" id="GO:0004852">
    <property type="term" value="F:uroporphyrinogen-III synthase activity"/>
    <property type="evidence" value="ECO:0007669"/>
    <property type="project" value="UniProtKB-UniRule"/>
</dbReference>
<evidence type="ECO:0000256" key="5">
    <source>
        <dbReference type="ARBA" id="ARBA00023244"/>
    </source>
</evidence>
<dbReference type="RefSeq" id="WP_188448034.1">
    <property type="nucleotide sequence ID" value="NZ_BMFO01000002.1"/>
</dbReference>
<dbReference type="GO" id="GO:0006780">
    <property type="term" value="P:uroporphyrinogen III biosynthetic process"/>
    <property type="evidence" value="ECO:0007669"/>
    <property type="project" value="UniProtKB-UniRule"/>
</dbReference>
<dbReference type="InterPro" id="IPR003754">
    <property type="entry name" value="4pyrrol_synth_uPrphyn_synth"/>
</dbReference>
<comment type="similarity">
    <text evidence="2 9">Belongs to the uroporphyrinogen-III synthase family.</text>
</comment>
<dbReference type="Proteomes" id="UP000632858">
    <property type="component" value="Unassembled WGS sequence"/>
</dbReference>
<dbReference type="GO" id="GO:0032259">
    <property type="term" value="P:methylation"/>
    <property type="evidence" value="ECO:0007669"/>
    <property type="project" value="UniProtKB-KW"/>
</dbReference>
<evidence type="ECO:0000256" key="3">
    <source>
        <dbReference type="ARBA" id="ARBA00013109"/>
    </source>
</evidence>
<protein>
    <recommendedName>
        <fullName evidence="7 9">Uroporphyrinogen-III synthase</fullName>
        <ecNumber evidence="3 9">4.2.1.75</ecNumber>
    </recommendedName>
</protein>
<dbReference type="GO" id="GO:0006782">
    <property type="term" value="P:protoporphyrinogen IX biosynthetic process"/>
    <property type="evidence" value="ECO:0007669"/>
    <property type="project" value="UniProtKB-UniRule"/>
</dbReference>
<feature type="domain" description="Tetrapyrrole biosynthesis uroporphyrinogen III synthase" evidence="10">
    <location>
        <begin position="23"/>
        <end position="238"/>
    </location>
</feature>
<evidence type="ECO:0000313" key="11">
    <source>
        <dbReference type="EMBL" id="GGF88375.1"/>
    </source>
</evidence>
<keyword evidence="5 9" id="KW-0627">Porphyrin biosynthesis</keyword>
<comment type="catalytic activity">
    <reaction evidence="8 9">
        <text>hydroxymethylbilane = uroporphyrinogen III + H2O</text>
        <dbReference type="Rhea" id="RHEA:18965"/>
        <dbReference type="ChEBI" id="CHEBI:15377"/>
        <dbReference type="ChEBI" id="CHEBI:57308"/>
        <dbReference type="ChEBI" id="CHEBI:57845"/>
        <dbReference type="EC" id="4.2.1.75"/>
    </reaction>
</comment>
<reference evidence="11" key="1">
    <citation type="journal article" date="2014" name="Int. J. Syst. Evol. Microbiol.">
        <title>Complete genome sequence of Corynebacterium casei LMG S-19264T (=DSM 44701T), isolated from a smear-ripened cheese.</title>
        <authorList>
            <consortium name="US DOE Joint Genome Institute (JGI-PGF)"/>
            <person name="Walter F."/>
            <person name="Albersmeier A."/>
            <person name="Kalinowski J."/>
            <person name="Ruckert C."/>
        </authorList>
    </citation>
    <scope>NUCLEOTIDE SEQUENCE</scope>
    <source>
        <strain evidence="11">CGMCC 1.12726</strain>
    </source>
</reference>
<evidence type="ECO:0000256" key="4">
    <source>
        <dbReference type="ARBA" id="ARBA00023239"/>
    </source>
</evidence>
<dbReference type="PANTHER" id="PTHR38042:SF1">
    <property type="entry name" value="UROPORPHYRINOGEN-III SYNTHASE, CHLOROPLASTIC"/>
    <property type="match status" value="1"/>
</dbReference>
<evidence type="ECO:0000256" key="6">
    <source>
        <dbReference type="ARBA" id="ARBA00037589"/>
    </source>
</evidence>
<evidence type="ECO:0000256" key="8">
    <source>
        <dbReference type="ARBA" id="ARBA00048617"/>
    </source>
</evidence>
<comment type="pathway">
    <text evidence="1 9">Porphyrin-containing compound metabolism; protoporphyrin-IX biosynthesis; coproporphyrinogen-III from 5-aminolevulinate: step 3/4.</text>
</comment>
<gene>
    <name evidence="11" type="primary">hemD</name>
    <name evidence="11" type="ORF">GCM10010960_07820</name>
</gene>
<keyword evidence="12" id="KW-1185">Reference proteome</keyword>
<dbReference type="EMBL" id="BMFO01000002">
    <property type="protein sequence ID" value="GGF88375.1"/>
    <property type="molecule type" value="Genomic_DNA"/>
</dbReference>
<dbReference type="GO" id="GO:0008168">
    <property type="term" value="F:methyltransferase activity"/>
    <property type="evidence" value="ECO:0007669"/>
    <property type="project" value="UniProtKB-KW"/>
</dbReference>
<name>A0A917CJG1_9GAMM</name>
<comment type="function">
    <text evidence="6 9">Catalyzes cyclization of the linear tetrapyrrole, hydroxymethylbilane, to the macrocyclic uroporphyrinogen III.</text>
</comment>
<dbReference type="EC" id="4.2.1.75" evidence="3 9"/>
<proteinExistence type="inferred from homology"/>
<keyword evidence="11" id="KW-0489">Methyltransferase</keyword>
<keyword evidence="11" id="KW-0808">Transferase</keyword>
<accession>A0A917CJG1</accession>
<keyword evidence="4 9" id="KW-0456">Lyase</keyword>
<evidence type="ECO:0000256" key="9">
    <source>
        <dbReference type="RuleBase" id="RU366031"/>
    </source>
</evidence>
<evidence type="ECO:0000313" key="12">
    <source>
        <dbReference type="Proteomes" id="UP000632858"/>
    </source>
</evidence>
<organism evidence="11 12">
    <name type="scientific">Arenimonas maotaiensis</name>
    <dbReference type="NCBI Taxonomy" id="1446479"/>
    <lineage>
        <taxon>Bacteria</taxon>
        <taxon>Pseudomonadati</taxon>
        <taxon>Pseudomonadota</taxon>
        <taxon>Gammaproteobacteria</taxon>
        <taxon>Lysobacterales</taxon>
        <taxon>Lysobacteraceae</taxon>
        <taxon>Arenimonas</taxon>
    </lineage>
</organism>
<dbReference type="AlphaFoldDB" id="A0A917CJG1"/>
<dbReference type="SUPFAM" id="SSF69618">
    <property type="entry name" value="HemD-like"/>
    <property type="match status" value="1"/>
</dbReference>
<dbReference type="Gene3D" id="3.40.50.10090">
    <property type="match status" value="2"/>
</dbReference>
<evidence type="ECO:0000259" key="10">
    <source>
        <dbReference type="Pfam" id="PF02602"/>
    </source>
</evidence>
<dbReference type="CDD" id="cd06578">
    <property type="entry name" value="HemD"/>
    <property type="match status" value="1"/>
</dbReference>
<dbReference type="InterPro" id="IPR039793">
    <property type="entry name" value="UROS/Hem4"/>
</dbReference>
<evidence type="ECO:0000256" key="7">
    <source>
        <dbReference type="ARBA" id="ARBA00040167"/>
    </source>
</evidence>
<evidence type="ECO:0000256" key="2">
    <source>
        <dbReference type="ARBA" id="ARBA00008133"/>
    </source>
</evidence>
<sequence length="254" mass="27222">MPPTPSLAGWTVVSLRPQNRHDALRRAAAAQGARMFAASPFRLRATGDRAALDAALACPIRIVSSPEAVRFAAALRPLRGSWWAVGHGTARALRAAGATRIEIAEPQNADGLLALPSLRDLRGQAVGLVTAPDGRGLMERELPARGARLHVAHVYVREPVPLAPARLQALAALGPRAALLVSSQSAFGQFWRQLDEKTRAVWRGRPCIASSARLLQYLRQQGFRQLAQAESTHPPAMLAALAACAGTDRTRSRP</sequence>